<feature type="compositionally biased region" description="Polar residues" evidence="1">
    <location>
        <begin position="152"/>
        <end position="178"/>
    </location>
</feature>
<name>A0A7Z1N4A6_STAAU</name>
<organism evidence="3 4">
    <name type="scientific">Staphylococcus aureus</name>
    <dbReference type="NCBI Taxonomy" id="1280"/>
    <lineage>
        <taxon>Bacteria</taxon>
        <taxon>Bacillati</taxon>
        <taxon>Bacillota</taxon>
        <taxon>Bacilli</taxon>
        <taxon>Bacillales</taxon>
        <taxon>Staphylococcaceae</taxon>
        <taxon>Staphylococcus</taxon>
    </lineage>
</organism>
<accession>A0A7Z1N4A6</accession>
<feature type="compositionally biased region" description="Polar residues" evidence="1">
    <location>
        <begin position="261"/>
        <end position="311"/>
    </location>
</feature>
<evidence type="ECO:0000259" key="2">
    <source>
        <dbReference type="Pfam" id="PF16403"/>
    </source>
</evidence>
<dbReference type="InterPro" id="IPR032179">
    <property type="entry name" value="Cry22Aa_Ig-like"/>
</dbReference>
<dbReference type="Proteomes" id="UP000238775">
    <property type="component" value="Unassembled WGS sequence"/>
</dbReference>
<feature type="compositionally biased region" description="Basic and acidic residues" evidence="1">
    <location>
        <begin position="136"/>
        <end position="151"/>
    </location>
</feature>
<dbReference type="InterPro" id="IPR013783">
    <property type="entry name" value="Ig-like_fold"/>
</dbReference>
<evidence type="ECO:0000313" key="3">
    <source>
        <dbReference type="EMBL" id="PPJ73810.1"/>
    </source>
</evidence>
<feature type="region of interest" description="Disordered" evidence="1">
    <location>
        <begin position="95"/>
        <end position="331"/>
    </location>
</feature>
<gene>
    <name evidence="3" type="ORF">CV021_09585</name>
</gene>
<proteinExistence type="predicted"/>
<feature type="compositionally biased region" description="Low complexity" evidence="1">
    <location>
        <begin position="240"/>
        <end position="254"/>
    </location>
</feature>
<dbReference type="AlphaFoldDB" id="A0A7Z1N4A6"/>
<dbReference type="RefSeq" id="WP_154700646.1">
    <property type="nucleotide sequence ID" value="NZ_PGWZ01000397.1"/>
</dbReference>
<evidence type="ECO:0000256" key="1">
    <source>
        <dbReference type="SAM" id="MobiDB-lite"/>
    </source>
</evidence>
<protein>
    <recommendedName>
        <fullName evidence="2">Pesticidal crystal protein Cry22Aa Ig-like domain-containing protein</fullName>
    </recommendedName>
</protein>
<feature type="domain" description="Pesticidal crystal protein Cry22Aa Ig-like" evidence="2">
    <location>
        <begin position="42"/>
        <end position="108"/>
    </location>
</feature>
<dbReference type="Pfam" id="PF16403">
    <property type="entry name" value="Bact_surface_Ig-like"/>
    <property type="match status" value="1"/>
</dbReference>
<feature type="compositionally biased region" description="Basic and acidic residues" evidence="1">
    <location>
        <begin position="223"/>
        <end position="238"/>
    </location>
</feature>
<feature type="compositionally biased region" description="Polar residues" evidence="1">
    <location>
        <begin position="198"/>
        <end position="208"/>
    </location>
</feature>
<dbReference type="Gene3D" id="2.60.40.10">
    <property type="entry name" value="Immunoglobulins"/>
    <property type="match status" value="1"/>
</dbReference>
<evidence type="ECO:0000313" key="4">
    <source>
        <dbReference type="Proteomes" id="UP000238775"/>
    </source>
</evidence>
<dbReference type="EMBL" id="PGWZ01000397">
    <property type="protein sequence ID" value="PPJ73810.1"/>
    <property type="molecule type" value="Genomic_DNA"/>
</dbReference>
<reference evidence="3 4" key="1">
    <citation type="submission" date="2017-11" db="EMBL/GenBank/DDBJ databases">
        <authorList>
            <person name="Founou R.C."/>
            <person name="Founou L."/>
            <person name="Allam M."/>
            <person name="Ismail A."/>
            <person name="Essack S.Y."/>
        </authorList>
    </citation>
    <scope>NUCLEOTIDE SEQUENCE [LARGE SCALE GENOMIC DNA]</scope>
    <source>
        <strain evidence="3 4">G703N2B1</strain>
    </source>
</reference>
<feature type="compositionally biased region" description="Polar residues" evidence="1">
    <location>
        <begin position="112"/>
        <end position="134"/>
    </location>
</feature>
<comment type="caution">
    <text evidence="3">The sequence shown here is derived from an EMBL/GenBank/DDBJ whole genome shotgun (WGS) entry which is preliminary data.</text>
</comment>
<sequence length="359" mass="39447">MKKTPIKVLSTISIIGLSTITLGQYHDAQAATGEKPQIKAPEQQVQYGKKWNPYENVTATDKEDGNLNNEVYYDPPYFTTTQPGTYHVKYGVWDTDDNNTETNRNVTVLPKDTSSSQSPSQPKHDSQQGGSSAPSKPEHDSTSSNTEHHTTPSDSIQQGEQTHSQQQPSTEDTQPSHSSPKEADAGYNHDGQGHAINPQPTHESNIDNGYNHDAQRQPIQSQQDKKQSVDDGYNHDEQGQSIQPSQSQNDNQQNVIHHRSQTQNNGNTASTSDNMNSQQQPSTSVNPATQAHTTTPKKNNNGKHTFVSHNNHNAEKTQKSLPESGENDNQDSVELGIVASILGSLAVAFGIKRRQSKQN</sequence>